<dbReference type="Pfam" id="PF23468">
    <property type="entry name" value="ARC6"/>
    <property type="match status" value="1"/>
</dbReference>
<evidence type="ECO:0000313" key="6">
    <source>
        <dbReference type="Proteomes" id="UP000886520"/>
    </source>
</evidence>
<name>A0A9D4ZSZ9_ADICA</name>
<evidence type="ECO:0008006" key="7">
    <source>
        <dbReference type="Google" id="ProtNLM"/>
    </source>
</evidence>
<dbReference type="AlphaFoldDB" id="A0A9D4ZSZ9"/>
<feature type="domain" description="Plastid division protein CDP1-like 2nd alpha solenoid" evidence="3">
    <location>
        <begin position="328"/>
        <end position="520"/>
    </location>
</feature>
<dbReference type="InterPro" id="IPR036869">
    <property type="entry name" value="J_dom_sf"/>
</dbReference>
<sequence>MSSFTNARCWRVSKPPSLCGYARARSPRGGHITRILLTPFSASRRRFVCKLSSARGLYGNKILRQQRKPDKSTALVSSLPAVTERTITLPIDFYQVLGADTHFLADAVVRAYEARVNNLPAEGFSQDAIAARQEILRGACETLADPDLRGEYNESLLEDEAGTIMVDVPFSKVPGALCLLQEAGEMEIVLQVGQSLLKERLIRSYQRDVILAMALAYVELSREAMAETPPEIMRSCELLEKSLKLLQEEGGSSLALSLQEQIDHTIQHLNPRCLLELLSLPLEREHEGRRQEGKLGIQAILWTVGDGGAFLPIPGFTREAYLKEAFSHLTAAEQVAFFTATPSNIPAESAEVYAVALAHIAEGFVSKKPLMIQEADTLFLELQQANSSPSDLSVDYRPADQKLEFTFERGMCALLLGEIDDCRAWLGLDDTNSPYRDQSVADFVAANSSKGEEIDYLPGLCKLLESWLGVAVFPSFRELRESQVHLRAYFDDPNVLSYLEKLEKGGSPLAAAAAIAQLGAGAGAALDSVKASALETLQKVFSIKKGKGGSLMGNAAYNTLSEPASSEQMLTKGLENEVQRDTAPERGSSASSFGGTRPSGVAWSEGDEPQGAEIQKFSPLKIVGASVLMGMLVLGGWRALNTGKGLLKRQTNHSEGLIMNSPGSALAQKDVPQIDARIAEKIVRRWQAVKSQALGRDHAVKSLSEVLDGQMLENMNGRAQDAQKNGWYWEYKLTNLNVDSVTISTDGRRSTVEATLWEGANLYDEKTSQVLDSYQSSYTIRYELATINGRWKITSGIVLKS</sequence>
<reference evidence="5" key="1">
    <citation type="submission" date="2021-01" db="EMBL/GenBank/DDBJ databases">
        <title>Adiantum capillus-veneris genome.</title>
        <authorList>
            <person name="Fang Y."/>
            <person name="Liao Q."/>
        </authorList>
    </citation>
    <scope>NUCLEOTIDE SEQUENCE</scope>
    <source>
        <strain evidence="5">H3</strain>
        <tissue evidence="5">Leaf</tissue>
    </source>
</reference>
<dbReference type="Pfam" id="PF25515">
    <property type="entry name" value="Arm_PDR"/>
    <property type="match status" value="1"/>
</dbReference>
<evidence type="ECO:0000313" key="5">
    <source>
        <dbReference type="EMBL" id="KAI5084175.1"/>
    </source>
</evidence>
<feature type="domain" description="Plastid division protein CDP1-like IMS" evidence="2">
    <location>
        <begin position="679"/>
        <end position="794"/>
    </location>
</feature>
<protein>
    <recommendedName>
        <fullName evidence="7">ARC6 IMS domain-containing protein</fullName>
    </recommendedName>
</protein>
<dbReference type="EMBL" id="JABFUD020000001">
    <property type="protein sequence ID" value="KAI5084175.1"/>
    <property type="molecule type" value="Genomic_DNA"/>
</dbReference>
<gene>
    <name evidence="5" type="ORF">GOP47_0000344</name>
</gene>
<feature type="domain" description="Plastid division protein CDP1-like 1st alpha solenoid" evidence="4">
    <location>
        <begin position="167"/>
        <end position="307"/>
    </location>
</feature>
<evidence type="ECO:0000256" key="1">
    <source>
        <dbReference type="SAM" id="MobiDB-lite"/>
    </source>
</evidence>
<dbReference type="Pfam" id="PF13355">
    <property type="entry name" value="ARC6-like_IMS"/>
    <property type="match status" value="1"/>
</dbReference>
<dbReference type="PANTHER" id="PTHR33925">
    <property type="entry name" value="PLASTID DIVISION PROTEIN CDP1, CHLOROPLASTIC-RELATED"/>
    <property type="match status" value="1"/>
</dbReference>
<comment type="caution">
    <text evidence="5">The sequence shown here is derived from an EMBL/GenBank/DDBJ whole genome shotgun (WGS) entry which is preliminary data.</text>
</comment>
<dbReference type="GO" id="GO:0009706">
    <property type="term" value="C:chloroplast inner membrane"/>
    <property type="evidence" value="ECO:0007669"/>
    <property type="project" value="TreeGrafter"/>
</dbReference>
<accession>A0A9D4ZSZ9</accession>
<dbReference type="PANTHER" id="PTHR33925:SF1">
    <property type="entry name" value="PROTEIN ACCUMULATION AND REPLICATION OF CHLOROPLASTS 6, CHLOROPLASTIC"/>
    <property type="match status" value="1"/>
</dbReference>
<dbReference type="InterPro" id="IPR057137">
    <property type="entry name" value="CDP1-like_a_solenoid_2"/>
</dbReference>
<evidence type="ECO:0000259" key="2">
    <source>
        <dbReference type="Pfam" id="PF13355"/>
    </source>
</evidence>
<dbReference type="InterPro" id="IPR058032">
    <property type="entry name" value="CDP1-like_a_solenoid_1"/>
</dbReference>
<evidence type="ECO:0000259" key="4">
    <source>
        <dbReference type="Pfam" id="PF25515"/>
    </source>
</evidence>
<feature type="region of interest" description="Disordered" evidence="1">
    <location>
        <begin position="577"/>
        <end position="610"/>
    </location>
</feature>
<dbReference type="Proteomes" id="UP000886520">
    <property type="component" value="Chromosome 1"/>
</dbReference>
<dbReference type="SUPFAM" id="SSF46565">
    <property type="entry name" value="Chaperone J-domain"/>
    <property type="match status" value="1"/>
</dbReference>
<dbReference type="InterPro" id="IPR025344">
    <property type="entry name" value="CDP1-like_IMS"/>
</dbReference>
<dbReference type="GO" id="GO:0010020">
    <property type="term" value="P:chloroplast fission"/>
    <property type="evidence" value="ECO:0007669"/>
    <property type="project" value="TreeGrafter"/>
</dbReference>
<organism evidence="5 6">
    <name type="scientific">Adiantum capillus-veneris</name>
    <name type="common">Maidenhair fern</name>
    <dbReference type="NCBI Taxonomy" id="13818"/>
    <lineage>
        <taxon>Eukaryota</taxon>
        <taxon>Viridiplantae</taxon>
        <taxon>Streptophyta</taxon>
        <taxon>Embryophyta</taxon>
        <taxon>Tracheophyta</taxon>
        <taxon>Polypodiopsida</taxon>
        <taxon>Polypodiidae</taxon>
        <taxon>Polypodiales</taxon>
        <taxon>Pteridineae</taxon>
        <taxon>Pteridaceae</taxon>
        <taxon>Vittarioideae</taxon>
        <taxon>Adiantum</taxon>
    </lineage>
</organism>
<evidence type="ECO:0000259" key="3">
    <source>
        <dbReference type="Pfam" id="PF23468"/>
    </source>
</evidence>
<keyword evidence="6" id="KW-1185">Reference proteome</keyword>
<dbReference type="OrthoDB" id="512200at2759"/>
<proteinExistence type="predicted"/>
<dbReference type="InterPro" id="IPR044685">
    <property type="entry name" value="CPD1-like"/>
</dbReference>